<dbReference type="SMART" id="SM00934">
    <property type="entry name" value="OMPdecase"/>
    <property type="match status" value="1"/>
</dbReference>
<evidence type="ECO:0000313" key="14">
    <source>
        <dbReference type="EMBL" id="RSU08177.1"/>
    </source>
</evidence>
<evidence type="ECO:0000259" key="13">
    <source>
        <dbReference type="SMART" id="SM00934"/>
    </source>
</evidence>
<feature type="active site" description="For OMPdecase activity" evidence="10">
    <location>
        <position position="61"/>
    </location>
</feature>
<evidence type="ECO:0000256" key="2">
    <source>
        <dbReference type="ARBA" id="ARBA00004861"/>
    </source>
</evidence>
<gene>
    <name evidence="9" type="primary">pyrF</name>
    <name evidence="14" type="ORF">CBF30_02735</name>
</gene>
<name>A0A430AJS9_9ENTE</name>
<protein>
    <recommendedName>
        <fullName evidence="9">Orotidine 5'-phosphate decarboxylase</fullName>
        <ecNumber evidence="9">4.1.1.23</ecNumber>
    </recommendedName>
    <alternativeName>
        <fullName evidence="9">OMP decarboxylase</fullName>
        <shortName evidence="9">OMPDCase</shortName>
        <shortName evidence="9">OMPdecase</shortName>
    </alternativeName>
</protein>
<feature type="binding site" evidence="9 11">
    <location>
        <position position="213"/>
    </location>
    <ligand>
        <name>substrate</name>
    </ligand>
</feature>
<dbReference type="FunFam" id="3.20.20.70:FF:000015">
    <property type="entry name" value="Orotidine 5'-phosphate decarboxylase"/>
    <property type="match status" value="1"/>
</dbReference>
<evidence type="ECO:0000256" key="5">
    <source>
        <dbReference type="ARBA" id="ARBA00022975"/>
    </source>
</evidence>
<dbReference type="InterPro" id="IPR047596">
    <property type="entry name" value="OMPdecase_bac"/>
</dbReference>
<dbReference type="InterPro" id="IPR011060">
    <property type="entry name" value="RibuloseP-bd_barrel"/>
</dbReference>
<feature type="binding site" evidence="9 11">
    <location>
        <position position="193"/>
    </location>
    <ligand>
        <name>substrate</name>
    </ligand>
</feature>
<dbReference type="PROSITE" id="PS00156">
    <property type="entry name" value="OMPDECASE"/>
    <property type="match status" value="1"/>
</dbReference>
<evidence type="ECO:0000256" key="11">
    <source>
        <dbReference type="PIRSR" id="PIRSR614732-2"/>
    </source>
</evidence>
<evidence type="ECO:0000256" key="7">
    <source>
        <dbReference type="ARBA" id="ARBA00049157"/>
    </source>
</evidence>
<feature type="binding site" evidence="9 11">
    <location>
        <position position="214"/>
    </location>
    <ligand>
        <name>substrate</name>
    </ligand>
</feature>
<feature type="binding site" evidence="9 11">
    <location>
        <position position="32"/>
    </location>
    <ligand>
        <name>substrate</name>
    </ligand>
</feature>
<evidence type="ECO:0000256" key="1">
    <source>
        <dbReference type="ARBA" id="ARBA00002356"/>
    </source>
</evidence>
<feature type="active site" description="For OMPdecase activity" evidence="10">
    <location>
        <position position="64"/>
    </location>
</feature>
<dbReference type="RefSeq" id="WP_126822526.1">
    <property type="nucleotide sequence ID" value="NZ_JBHLWU010000001.1"/>
</dbReference>
<comment type="subunit">
    <text evidence="3 9">Homodimer.</text>
</comment>
<feature type="binding site" evidence="9 11">
    <location>
        <position position="9"/>
    </location>
    <ligand>
        <name>substrate</name>
    </ligand>
</feature>
<organism evidence="14 15">
    <name type="scientific">Vagococcus entomophilus</name>
    <dbReference type="NCBI Taxonomy" id="1160095"/>
    <lineage>
        <taxon>Bacteria</taxon>
        <taxon>Bacillati</taxon>
        <taxon>Bacillota</taxon>
        <taxon>Bacilli</taxon>
        <taxon>Lactobacillales</taxon>
        <taxon>Enterococcaceae</taxon>
        <taxon>Vagococcus</taxon>
    </lineage>
</organism>
<evidence type="ECO:0000256" key="3">
    <source>
        <dbReference type="ARBA" id="ARBA00011738"/>
    </source>
</evidence>
<dbReference type="GO" id="GO:0005829">
    <property type="term" value="C:cytosol"/>
    <property type="evidence" value="ECO:0007669"/>
    <property type="project" value="TreeGrafter"/>
</dbReference>
<comment type="caution">
    <text evidence="14">The sequence shown here is derived from an EMBL/GenBank/DDBJ whole genome shotgun (WGS) entry which is preliminary data.</text>
</comment>
<feature type="active site" description="For OMPdecase activity" evidence="10">
    <location>
        <position position="59"/>
    </location>
</feature>
<evidence type="ECO:0000256" key="10">
    <source>
        <dbReference type="PIRSR" id="PIRSR614732-1"/>
    </source>
</evidence>
<comment type="catalytic activity">
    <reaction evidence="7 9 12">
        <text>orotidine 5'-phosphate + H(+) = UMP + CO2</text>
        <dbReference type="Rhea" id="RHEA:11596"/>
        <dbReference type="ChEBI" id="CHEBI:15378"/>
        <dbReference type="ChEBI" id="CHEBI:16526"/>
        <dbReference type="ChEBI" id="CHEBI:57538"/>
        <dbReference type="ChEBI" id="CHEBI:57865"/>
        <dbReference type="EC" id="4.1.1.23"/>
    </reaction>
</comment>
<dbReference type="HAMAP" id="MF_01200_B">
    <property type="entry name" value="OMPdecase_type1_B"/>
    <property type="match status" value="1"/>
</dbReference>
<evidence type="ECO:0000256" key="6">
    <source>
        <dbReference type="ARBA" id="ARBA00023239"/>
    </source>
</evidence>
<evidence type="ECO:0000313" key="15">
    <source>
        <dbReference type="Proteomes" id="UP000288669"/>
    </source>
</evidence>
<dbReference type="Proteomes" id="UP000288669">
    <property type="component" value="Unassembled WGS sequence"/>
</dbReference>
<keyword evidence="5 9" id="KW-0665">Pyrimidine biosynthesis</keyword>
<feature type="binding site" evidence="9 11">
    <location>
        <position position="184"/>
    </location>
    <ligand>
        <name>substrate</name>
    </ligand>
</feature>
<reference evidence="14 15" key="1">
    <citation type="submission" date="2017-05" db="EMBL/GenBank/DDBJ databases">
        <title>Vagococcus spp. assemblies.</title>
        <authorList>
            <person name="Gulvik C.A."/>
        </authorList>
    </citation>
    <scope>NUCLEOTIDE SEQUENCE [LARGE SCALE GENOMIC DNA]</scope>
    <source>
        <strain evidence="14 15">DSM 24756</strain>
    </source>
</reference>
<dbReference type="InterPro" id="IPR014732">
    <property type="entry name" value="OMPdecase"/>
</dbReference>
<feature type="binding site" evidence="9 11">
    <location>
        <position position="122"/>
    </location>
    <ligand>
        <name>substrate</name>
    </ligand>
</feature>
<evidence type="ECO:0000256" key="8">
    <source>
        <dbReference type="ARBA" id="ARBA00061012"/>
    </source>
</evidence>
<comment type="pathway">
    <text evidence="2 9 12">Pyrimidine metabolism; UMP biosynthesis via de novo pathway; UMP from orotate: step 2/2.</text>
</comment>
<dbReference type="Pfam" id="PF00215">
    <property type="entry name" value="OMPdecase"/>
    <property type="match status" value="1"/>
</dbReference>
<keyword evidence="15" id="KW-1185">Reference proteome</keyword>
<evidence type="ECO:0000256" key="12">
    <source>
        <dbReference type="RuleBase" id="RU000512"/>
    </source>
</evidence>
<dbReference type="InterPro" id="IPR001754">
    <property type="entry name" value="OMPdeCOase_dom"/>
</dbReference>
<dbReference type="PANTHER" id="PTHR32119">
    <property type="entry name" value="OROTIDINE 5'-PHOSPHATE DECARBOXYLASE"/>
    <property type="match status" value="1"/>
</dbReference>
<evidence type="ECO:0000256" key="4">
    <source>
        <dbReference type="ARBA" id="ARBA00022793"/>
    </source>
</evidence>
<evidence type="ECO:0000256" key="9">
    <source>
        <dbReference type="HAMAP-Rule" id="MF_01200"/>
    </source>
</evidence>
<dbReference type="NCBIfam" id="NF001273">
    <property type="entry name" value="PRK00230.1"/>
    <property type="match status" value="1"/>
</dbReference>
<sequence length="240" mass="26662">MTRPIIALDFASKKEIQTFLDFFPREESLFVKIGMEVFYQEGPTIVEWLKELNHDIFLDLKLHDIPNTVGKAMEGLARLGVSMTNVHAAGGQEMMKAAKHGLEKGTKAGKTVPKLIAVTQLTSTSEKQMQQDQGIFSTLEESVLRYAANTEKSGLDGVVCSAWEVEKIKNQTNSDFICLTPGIRPNGGDVGDQKRVMTPSEARKIGSDFIVVGRPITQSDQPYLAYQEIKNEWNGVCEHD</sequence>
<dbReference type="SUPFAM" id="SSF51366">
    <property type="entry name" value="Ribulose-phoshate binding barrel"/>
    <property type="match status" value="1"/>
</dbReference>
<dbReference type="InterPro" id="IPR018089">
    <property type="entry name" value="OMPdecase_AS"/>
</dbReference>
<comment type="function">
    <text evidence="1 9">Catalyzes the decarboxylation of orotidine 5'-monophosphate (OMP) to uridine 5'-monophosphate (UMP).</text>
</comment>
<comment type="similarity">
    <text evidence="8 9">Belongs to the OMP decarboxylase family. Type 1 subfamily.</text>
</comment>
<dbReference type="GO" id="GO:0006207">
    <property type="term" value="P:'de novo' pyrimidine nucleobase biosynthetic process"/>
    <property type="evidence" value="ECO:0007669"/>
    <property type="project" value="InterPro"/>
</dbReference>
<feature type="binding site" evidence="9">
    <location>
        <begin position="59"/>
        <end position="68"/>
    </location>
    <ligand>
        <name>substrate</name>
    </ligand>
</feature>
<keyword evidence="4 9" id="KW-0210">Decarboxylase</keyword>
<feature type="domain" description="Orotidine 5'-phosphate decarboxylase" evidence="13">
    <location>
        <begin position="3"/>
        <end position="229"/>
    </location>
</feature>
<dbReference type="GO" id="GO:0044205">
    <property type="term" value="P:'de novo' UMP biosynthetic process"/>
    <property type="evidence" value="ECO:0007669"/>
    <property type="project" value="UniProtKB-UniRule"/>
</dbReference>
<proteinExistence type="inferred from homology"/>
<dbReference type="Gene3D" id="3.20.20.70">
    <property type="entry name" value="Aldolase class I"/>
    <property type="match status" value="1"/>
</dbReference>
<dbReference type="InterPro" id="IPR013785">
    <property type="entry name" value="Aldolase_TIM"/>
</dbReference>
<accession>A0A430AJS9</accession>
<keyword evidence="6 9" id="KW-0456">Lyase</keyword>
<dbReference type="EC" id="4.1.1.23" evidence="9"/>
<dbReference type="OrthoDB" id="9806203at2"/>
<dbReference type="CDD" id="cd04725">
    <property type="entry name" value="OMP_decarboxylase_like"/>
    <property type="match status" value="1"/>
</dbReference>
<dbReference type="AlphaFoldDB" id="A0A430AJS9"/>
<dbReference type="PANTHER" id="PTHR32119:SF2">
    <property type="entry name" value="OROTIDINE 5'-PHOSPHATE DECARBOXYLASE"/>
    <property type="match status" value="1"/>
</dbReference>
<dbReference type="GO" id="GO:0004590">
    <property type="term" value="F:orotidine-5'-phosphate decarboxylase activity"/>
    <property type="evidence" value="ECO:0007669"/>
    <property type="project" value="UniProtKB-UniRule"/>
</dbReference>
<dbReference type="NCBIfam" id="TIGR01740">
    <property type="entry name" value="pyrF"/>
    <property type="match status" value="1"/>
</dbReference>
<feature type="active site" description="Proton donor" evidence="9">
    <location>
        <position position="61"/>
    </location>
</feature>
<dbReference type="UniPathway" id="UPA00070">
    <property type="reaction ID" value="UER00120"/>
</dbReference>
<dbReference type="EMBL" id="NGJZ01000001">
    <property type="protein sequence ID" value="RSU08177.1"/>
    <property type="molecule type" value="Genomic_DNA"/>
</dbReference>